<keyword evidence="3" id="KW-1185">Reference proteome</keyword>
<keyword evidence="2" id="KW-0449">Lipoprotein</keyword>
<gene>
    <name evidence="2" type="ORF">MKQ68_21910</name>
</gene>
<organism evidence="2 3">
    <name type="scientific">Chitinophaga horti</name>
    <dbReference type="NCBI Taxonomy" id="2920382"/>
    <lineage>
        <taxon>Bacteria</taxon>
        <taxon>Pseudomonadati</taxon>
        <taxon>Bacteroidota</taxon>
        <taxon>Chitinophagia</taxon>
        <taxon>Chitinophagales</taxon>
        <taxon>Chitinophagaceae</taxon>
        <taxon>Chitinophaga</taxon>
    </lineage>
</organism>
<name>A0ABY6IZB1_9BACT</name>
<dbReference type="Proteomes" id="UP001162741">
    <property type="component" value="Chromosome"/>
</dbReference>
<accession>A0ABY6IZB1</accession>
<evidence type="ECO:0000256" key="1">
    <source>
        <dbReference type="SAM" id="SignalP"/>
    </source>
</evidence>
<feature type="chain" id="PRO_5045189690" evidence="1">
    <location>
        <begin position="26"/>
        <end position="168"/>
    </location>
</feature>
<reference evidence="2" key="1">
    <citation type="submission" date="2022-10" db="EMBL/GenBank/DDBJ databases">
        <title>Chitinophaga sp. nov., isolated from soil.</title>
        <authorList>
            <person name="Jeon C.O."/>
        </authorList>
    </citation>
    <scope>NUCLEOTIDE SEQUENCE</scope>
    <source>
        <strain evidence="2">R8</strain>
    </source>
</reference>
<keyword evidence="1" id="KW-0732">Signal</keyword>
<dbReference type="EMBL" id="CP107006">
    <property type="protein sequence ID" value="UYQ92738.1"/>
    <property type="molecule type" value="Genomic_DNA"/>
</dbReference>
<dbReference type="NCBIfam" id="TIGR03511">
    <property type="entry name" value="GldH_lipo"/>
    <property type="match status" value="1"/>
</dbReference>
<proteinExistence type="predicted"/>
<protein>
    <submittedName>
        <fullName evidence="2">Gliding motility lipoprotein GldH</fullName>
    </submittedName>
</protein>
<evidence type="ECO:0000313" key="3">
    <source>
        <dbReference type="Proteomes" id="UP001162741"/>
    </source>
</evidence>
<sequence length="168" mass="19219">MFCKRKNIPLAGAVLGLLLSVAACKPPKLDTYEKNVEIPGNGWDNTFVPFFDLNIAPEDTGYFYTIHANVRHRDSYSFSNLWMMIRITSPDKKVDSHRVELQLADVTGKWAGSGTDDIFEHRVLINNHAIFAKPGSYRFSFQQNMRQNPLMSVMNVGLRIQKDTLRLR</sequence>
<dbReference type="PROSITE" id="PS51257">
    <property type="entry name" value="PROKAR_LIPOPROTEIN"/>
    <property type="match status" value="1"/>
</dbReference>
<feature type="signal peptide" evidence="1">
    <location>
        <begin position="1"/>
        <end position="25"/>
    </location>
</feature>
<evidence type="ECO:0000313" key="2">
    <source>
        <dbReference type="EMBL" id="UYQ92738.1"/>
    </source>
</evidence>
<dbReference type="RefSeq" id="WP_244836309.1">
    <property type="nucleotide sequence ID" value="NZ_CP107006.1"/>
</dbReference>
<dbReference type="InterPro" id="IPR020018">
    <property type="entry name" value="Motility-assoc_lipoprot_GldH"/>
</dbReference>
<dbReference type="Pfam" id="PF14109">
    <property type="entry name" value="GldH_lipo"/>
    <property type="match status" value="1"/>
</dbReference>